<feature type="compositionally biased region" description="Low complexity" evidence="1">
    <location>
        <begin position="110"/>
        <end position="124"/>
    </location>
</feature>
<dbReference type="InterPro" id="IPR018200">
    <property type="entry name" value="USP_CS"/>
</dbReference>
<dbReference type="EMBL" id="CAWUOM010000009">
    <property type="protein sequence ID" value="CAK7264256.1"/>
    <property type="molecule type" value="Genomic_DNA"/>
</dbReference>
<sequence length="2720" mass="303823">MERESDSPEIESNERAGSLEPSSTRPNPFKDGGESLRKRRRTSTNVDSRSLSVESNASSPCDISGSEPTAPFHPSTVGELDDSAMAVDDGPTSPGPCTPDKIDIAATTDSSPAVPAGAAPSHAALSLRTPTRHPHDTYPSSPSQNPSPNSRPRGQDVAKKALELTESSVEAPHQNDANHTTAISDTVSTAQEKPDMPPVSQSRTSSPLIEIVDIVSDDDNDKDERYTSAVPQVTILSDNSGTSRNLVVPDPSGDFPYLSNGELPSDIIMLLMGPLTQDSSVSQQLGEWIEQYLVFATTSTFDRIYESFTIYRPLWLSLPELIWTPPNLRLPGFGASDLETRLKIFSFCQSFARLAAFFVDLDIRILERSTVADASQFRETISAHYLVALSTLTKRDTTPRDEDRLDVASTPDDITSILDHFRSFHQNERGGTLSLLSRLLELQVAAIPTYPKISENLCPISGVASQIVREAYRNIVCAEYSERAISLESDTLALGKKIFSDSSAALDTVISNHVTILTQDNASQMISALGDLVYIQLRVGEEEVLTLASAIEETYPMHLEYLPDAFSIKWKFAIYCRLIKNSQMQLRLMAITSLCQELVACWRRYGEQAQEHLQDNSIVRYAADLLIDAGLVSYLLGPTCHPEITAESSNVLGFLAVSRTYVSAHTDLFWQTVTTTQDPRIAESLIRTMGRTVSLVSYDAAVYLCRGFLGVQIAAFTPSMREFCEVVLRHVCKKAPMVSTSIESAITFDVCLQLLRESSTPGAKSPIAYPDVQSFAIERLGECLRSAKLDLDQRKSLYQTCLQDLIQKSGTTLGSLCAIHIINRHHANRDLPFLTAENDLTRLVVDELEHVLQKVQQGPFSAVINGTANTPRRDMILSILLKYPYTLTPELSHRLWEMMAGPAASCKEDRNASWNIFSLCTGRGQQQEINPFLTQCLTEYLPHLPPSCFCEGLLDFLRERLLPLMDDISCDLLDVAAESDQESKSVPTEVKETDRIALKQLWRIVLTAPSNTIEKPATLFLVSGVYLDSRCIRASPLHRTRKIHLALVSRCLQQLSSAASTLRTSSTASVMVPIPTPDNTEESLVKASPSDEIVCEQELLFIRSLKVLQEFLRLYGASSHFSVPNIRPYIPDSPRSVQGDSAELNFQSFDGDIQTEVKPLNIGRRNTAASLLASLKEATGFKNYRVFYRGKTFVPNAVDICRSLEDLHIYNGLILVKRETDYDGEADEGSAGNSSVDLEITRHFKELWSYLDMKKELAREIYEFLAQLPINEDFLSQFDQTDLAYTDVFYIGQPYKSLYALHALQQYLDLHRHLTGGTEAETAVPIPSSEKSESTDAQMRTPESSEVTLSTIEVPIAAPESLAPQNQPSSEPPPNPRAAITYSDALATATRLVTSAVCDMKITQVPDDAALQIQVSTQLLKMLSFLLNSSELSLSSCTSLDKRLLSCLMEILSSDYQRGSPESTLLLKDTFAALIKACTLSREFWTAFLEHAKAKELIKQLLLESDYPEIRQLVESQLRDLSESTGTTSAVGPSEFREVFWTIILDAVPQAIYEPEKSEGVLNLADTLFRQLYEANSPVLDIAALLRQMGGLLTSYTTSEDVTQPNCADYAMFGLSRLFRSIYRASRNLELTDILPPNFINIIFWKHLFPSWQRNAVDTTSSTAGSQASYPSVVVNSQTRALLLKTIFDLVDDDVRLLPVAIRNLDQLVPCEKGEEEELYHYELPSTFERTRALRAPCGYVGLANLSNTCYFNSLFTQLFMNVPFRQFMMNVQIRDEANAQSLLFQTRILFGFLQDSIRRYVDTQVCVSSIKTYDDTLIDIHNQMDVDEFYNLLFDRWEGQLLSEDDKKVFRSFFGGHIVQQVRSKECEHVSERLEPFSAIQCDIKGKASLQESLEAYVEGEVMEGDNKYKCSSCDRHVDAVKRACLKDIPDHLIFHLKRFDFNLRTLQRSKINDHFSFSHELDMRPYTIDQLSSPSEKQTPDIFELVGVLVHSGTAESGHYYSYIRERPSSKTDEAWLEFNDDTVLPWDHALMESMCFGGSSGRSTNSYENDNNYGVSSEKAYSAYMLFYQRSSSLAQEQNAIKKSGTSSPAKATMPKALSNHIHSENTSMVRRHVLYDPQQVPFVCKMLNLVRSARPGGECSGSHKVENLSLQMALSHLDQVASRTKDIPDFSTLLSGIAAMGERCAFCSLAIFDYFDGRPGVLRQMVQRSAHPSIREDMGRLLLTSLAIVKEAFPRSYRYVDDESDLEVNEVENGTGGLVQTGRTELNRATSILHSAAYMMQTLWDHFHVVTRSWHEVFSFMDNFVNMGREELGIFLDLDGFRRAILTISADSSYTYNAQFSRLLVVLQRRNRPPSYESLVALVFSLLAGMYPLRPVARTDREVFVNNNISRLVVAQQDPDGDIPMSSFEYSLLDREWNRDYGNVFVDKLISLDQNPQATNACIVRLMTIHPAMESKVFATIKANLTSNASACPQQPFLRSARVFIQNVKTTELASQMMTHISRQCRGLANSEGRAYFETLRGLFQGPRRTARPAIGSAAMDGLYYVPVWVPGLLCYFDPAVSLSVESFLHDELFSHGPRPQFGTDQESLERAELLKLTVKRLGVETLQYIQLAFVQREIPIGYSTAAALQHLFAECTAYYASGDEETEDELSLEFRRLSTSIPGLLNQLVVDDIEEDGSGLDYPDWNSSRCSSEAGDSLGDTGMLAAGVNNDVDMP</sequence>
<dbReference type="PROSITE" id="PS00973">
    <property type="entry name" value="USP_2"/>
    <property type="match status" value="1"/>
</dbReference>
<dbReference type="InterPro" id="IPR050164">
    <property type="entry name" value="Peptidase_C19"/>
</dbReference>
<feature type="compositionally biased region" description="Low complexity" evidence="1">
    <location>
        <begin position="139"/>
        <end position="152"/>
    </location>
</feature>
<feature type="domain" description="USP" evidence="2">
    <location>
        <begin position="1741"/>
        <end position="2074"/>
    </location>
</feature>
<dbReference type="InterPro" id="IPR038765">
    <property type="entry name" value="Papain-like_cys_pep_sf"/>
</dbReference>
<dbReference type="CDD" id="cd02659">
    <property type="entry name" value="peptidase_C19C"/>
    <property type="match status" value="1"/>
</dbReference>
<evidence type="ECO:0000313" key="3">
    <source>
        <dbReference type="EMBL" id="CAK7264256.1"/>
    </source>
</evidence>
<feature type="region of interest" description="Disordered" evidence="1">
    <location>
        <begin position="1360"/>
        <end position="1379"/>
    </location>
</feature>
<comment type="caution">
    <text evidence="3">The sequence shown here is derived from an EMBL/GenBank/DDBJ whole genome shotgun (WGS) entry which is preliminary data.</text>
</comment>
<dbReference type="SUPFAM" id="SSF54001">
    <property type="entry name" value="Cysteine proteinases"/>
    <property type="match status" value="1"/>
</dbReference>
<feature type="compositionally biased region" description="Polar residues" evidence="1">
    <location>
        <begin position="1335"/>
        <end position="1349"/>
    </location>
</feature>
<dbReference type="Proteomes" id="UP001642501">
    <property type="component" value="Unassembled WGS sequence"/>
</dbReference>
<organism evidence="3 4">
    <name type="scientific">Sporothrix epigloea</name>
    <dbReference type="NCBI Taxonomy" id="1892477"/>
    <lineage>
        <taxon>Eukaryota</taxon>
        <taxon>Fungi</taxon>
        <taxon>Dikarya</taxon>
        <taxon>Ascomycota</taxon>
        <taxon>Pezizomycotina</taxon>
        <taxon>Sordariomycetes</taxon>
        <taxon>Sordariomycetidae</taxon>
        <taxon>Ophiostomatales</taxon>
        <taxon>Ophiostomataceae</taxon>
        <taxon>Sporothrix</taxon>
    </lineage>
</organism>
<proteinExistence type="predicted"/>
<keyword evidence="4" id="KW-1185">Reference proteome</keyword>
<accession>A0ABP0DBJ0</accession>
<dbReference type="PANTHER" id="PTHR24006">
    <property type="entry name" value="UBIQUITIN CARBOXYL-TERMINAL HYDROLASE"/>
    <property type="match status" value="1"/>
</dbReference>
<feature type="region of interest" description="Disordered" evidence="1">
    <location>
        <begin position="1"/>
        <end position="157"/>
    </location>
</feature>
<dbReference type="Pfam" id="PF12030">
    <property type="entry name" value="DUF3517"/>
    <property type="match status" value="1"/>
</dbReference>
<dbReference type="Pfam" id="PF00443">
    <property type="entry name" value="UCH"/>
    <property type="match status" value="1"/>
</dbReference>
<dbReference type="InterPro" id="IPR001394">
    <property type="entry name" value="Peptidase_C19_UCH"/>
</dbReference>
<dbReference type="Gene3D" id="3.90.70.10">
    <property type="entry name" value="Cysteine proteinases"/>
    <property type="match status" value="1"/>
</dbReference>
<dbReference type="PROSITE" id="PS50235">
    <property type="entry name" value="USP_3"/>
    <property type="match status" value="1"/>
</dbReference>
<gene>
    <name evidence="3" type="ORF">SEPCBS57363_000988</name>
</gene>
<evidence type="ECO:0000256" key="1">
    <source>
        <dbReference type="SAM" id="MobiDB-lite"/>
    </source>
</evidence>
<feature type="compositionally biased region" description="Polar residues" evidence="1">
    <location>
        <begin position="43"/>
        <end position="61"/>
    </location>
</feature>
<dbReference type="InterPro" id="IPR028889">
    <property type="entry name" value="USP"/>
</dbReference>
<dbReference type="InterPro" id="IPR021905">
    <property type="entry name" value="DUF3517"/>
</dbReference>
<protein>
    <recommendedName>
        <fullName evidence="2">USP domain-containing protein</fullName>
    </recommendedName>
</protein>
<reference evidence="3 4" key="1">
    <citation type="submission" date="2024-01" db="EMBL/GenBank/DDBJ databases">
        <authorList>
            <person name="Allen C."/>
            <person name="Tagirdzhanova G."/>
        </authorList>
    </citation>
    <scope>NUCLEOTIDE SEQUENCE [LARGE SCALE GENOMIC DNA]</scope>
    <source>
        <strain evidence="3 4">CBS 573.63</strain>
    </source>
</reference>
<feature type="region of interest" description="Disordered" evidence="1">
    <location>
        <begin position="1319"/>
        <end position="1349"/>
    </location>
</feature>
<evidence type="ECO:0000313" key="4">
    <source>
        <dbReference type="Proteomes" id="UP001642501"/>
    </source>
</evidence>
<dbReference type="PANTHER" id="PTHR24006:SF827">
    <property type="entry name" value="UBIQUITIN CARBOXYL-TERMINAL HYDROLASE 34"/>
    <property type="match status" value="1"/>
</dbReference>
<name>A0ABP0DBJ0_9PEZI</name>
<evidence type="ECO:0000259" key="2">
    <source>
        <dbReference type="PROSITE" id="PS50235"/>
    </source>
</evidence>